<comment type="caution">
    <text evidence="1">The sequence shown here is derived from an EMBL/GenBank/DDBJ whole genome shotgun (WGS) entry which is preliminary data.</text>
</comment>
<evidence type="ECO:0000313" key="1">
    <source>
        <dbReference type="EMBL" id="VCW49995.1"/>
    </source>
</evidence>
<feature type="non-terminal residue" evidence="1">
    <location>
        <position position="86"/>
    </location>
</feature>
<name>A0A9X9LCP9_GULGU</name>
<keyword evidence="2" id="KW-1185">Reference proteome</keyword>
<evidence type="ECO:0000313" key="2">
    <source>
        <dbReference type="Proteomes" id="UP000269945"/>
    </source>
</evidence>
<organism evidence="1 2">
    <name type="scientific">Gulo gulo</name>
    <name type="common">Wolverine</name>
    <name type="synonym">Gluton</name>
    <dbReference type="NCBI Taxonomy" id="48420"/>
    <lineage>
        <taxon>Eukaryota</taxon>
        <taxon>Metazoa</taxon>
        <taxon>Chordata</taxon>
        <taxon>Craniata</taxon>
        <taxon>Vertebrata</taxon>
        <taxon>Euteleostomi</taxon>
        <taxon>Mammalia</taxon>
        <taxon>Eutheria</taxon>
        <taxon>Laurasiatheria</taxon>
        <taxon>Carnivora</taxon>
        <taxon>Caniformia</taxon>
        <taxon>Musteloidea</taxon>
        <taxon>Mustelidae</taxon>
        <taxon>Guloninae</taxon>
        <taxon>Gulo</taxon>
    </lineage>
</organism>
<dbReference type="AlphaFoldDB" id="A0A9X9LCP9"/>
<sequence>MVIKMCRMTRWSKQCLYHQDLTASTSSPENLLLLLKDALQKKRLRIPNQTRKMTMKMAQSQIVTWKLERTFLLFMETSLQRWCQSR</sequence>
<dbReference type="Proteomes" id="UP000269945">
    <property type="component" value="Unassembled WGS sequence"/>
</dbReference>
<accession>A0A9X9LCP9</accession>
<reference evidence="1 2" key="1">
    <citation type="submission" date="2018-10" db="EMBL/GenBank/DDBJ databases">
        <authorList>
            <person name="Ekblom R."/>
            <person name="Jareborg N."/>
        </authorList>
    </citation>
    <scope>NUCLEOTIDE SEQUENCE [LARGE SCALE GENOMIC DNA]</scope>
    <source>
        <tissue evidence="1">Muscle</tissue>
    </source>
</reference>
<dbReference type="EMBL" id="CYRY02000470">
    <property type="protein sequence ID" value="VCW49995.1"/>
    <property type="molecule type" value="Genomic_DNA"/>
</dbReference>
<proteinExistence type="predicted"/>
<gene>
    <name evidence="1" type="ORF">BN2614_LOCUS4</name>
</gene>
<protein>
    <submittedName>
        <fullName evidence="1">Uncharacterized protein</fullName>
    </submittedName>
</protein>